<sequence>DLYPYHVNLTDYEIIEDEELNSTETQSNLTIHYSSSCLSDIKFDKSENFKYVGVCLDNSKSDLKCLNDAFCTIYEVKKDLLLFKLKDNSISTNKSTCIDGLSPEW</sequence>
<feature type="non-terminal residue" evidence="1">
    <location>
        <position position="105"/>
    </location>
</feature>
<organism evidence="1 2">
    <name type="scientific">Clydaea vesicula</name>
    <dbReference type="NCBI Taxonomy" id="447962"/>
    <lineage>
        <taxon>Eukaryota</taxon>
        <taxon>Fungi</taxon>
        <taxon>Fungi incertae sedis</taxon>
        <taxon>Chytridiomycota</taxon>
        <taxon>Chytridiomycota incertae sedis</taxon>
        <taxon>Chytridiomycetes</taxon>
        <taxon>Lobulomycetales</taxon>
        <taxon>Lobulomycetaceae</taxon>
        <taxon>Clydaea</taxon>
    </lineage>
</organism>
<name>A0AAD5TST5_9FUNG</name>
<comment type="caution">
    <text evidence="1">The sequence shown here is derived from an EMBL/GenBank/DDBJ whole genome shotgun (WGS) entry which is preliminary data.</text>
</comment>
<evidence type="ECO:0000313" key="1">
    <source>
        <dbReference type="EMBL" id="KAJ3199443.1"/>
    </source>
</evidence>
<proteinExistence type="predicted"/>
<keyword evidence="2" id="KW-1185">Reference proteome</keyword>
<dbReference type="AlphaFoldDB" id="A0AAD5TST5"/>
<protein>
    <submittedName>
        <fullName evidence="1">Uncharacterized protein</fullName>
    </submittedName>
</protein>
<gene>
    <name evidence="1" type="ORF">HK099_003172</name>
</gene>
<evidence type="ECO:0000313" key="2">
    <source>
        <dbReference type="Proteomes" id="UP001211065"/>
    </source>
</evidence>
<dbReference type="Proteomes" id="UP001211065">
    <property type="component" value="Unassembled WGS sequence"/>
</dbReference>
<dbReference type="EMBL" id="JADGJW010002112">
    <property type="protein sequence ID" value="KAJ3199443.1"/>
    <property type="molecule type" value="Genomic_DNA"/>
</dbReference>
<accession>A0AAD5TST5</accession>
<reference evidence="1" key="1">
    <citation type="submission" date="2020-05" db="EMBL/GenBank/DDBJ databases">
        <title>Phylogenomic resolution of chytrid fungi.</title>
        <authorList>
            <person name="Stajich J.E."/>
            <person name="Amses K."/>
            <person name="Simmons R."/>
            <person name="Seto K."/>
            <person name="Myers J."/>
            <person name="Bonds A."/>
            <person name="Quandt C.A."/>
            <person name="Barry K."/>
            <person name="Liu P."/>
            <person name="Grigoriev I."/>
            <person name="Longcore J.E."/>
            <person name="James T.Y."/>
        </authorList>
    </citation>
    <scope>NUCLEOTIDE SEQUENCE</scope>
    <source>
        <strain evidence="1">JEL0476</strain>
    </source>
</reference>